<name>A0ABQ9XFZ1_9EUKA</name>
<accession>A0ABQ9XFZ1</accession>
<dbReference type="EMBL" id="JARBJD010000162">
    <property type="protein sequence ID" value="KAK2949105.1"/>
    <property type="molecule type" value="Genomic_DNA"/>
</dbReference>
<evidence type="ECO:0000256" key="1">
    <source>
        <dbReference type="SAM" id="MobiDB-lite"/>
    </source>
</evidence>
<feature type="compositionally biased region" description="Polar residues" evidence="1">
    <location>
        <begin position="280"/>
        <end position="290"/>
    </location>
</feature>
<comment type="caution">
    <text evidence="2">The sequence shown here is derived from an EMBL/GenBank/DDBJ whole genome shotgun (WGS) entry which is preliminary data.</text>
</comment>
<dbReference type="Proteomes" id="UP001281761">
    <property type="component" value="Unassembled WGS sequence"/>
</dbReference>
<feature type="region of interest" description="Disordered" evidence="1">
    <location>
        <begin position="1"/>
        <end position="229"/>
    </location>
</feature>
<sequence>MKEIGHFMSLVEGKQDKGRDLQNAIEAESARFDKSRISPSFIQGNDDADITSIHSLPLSPSALTHPLDDPTEELTKRSHHSPRSGQSTQTREAGEHDDFTSPATTRRSQKSTTRSHPATPVHPRTADSQSVVSSKTKKRMVTTETVGSLKITTTRPNSHQKTETVTRRPTTRPQTACGFGVNLRRDDNEKEETNNKHKSPRSRSAQPNTSQPNYSNNVEPTPTPTLPLHVLRNDDVGVFLSNTTPFQSLPKIDTQSSPSPTGQTTRKRNIEVSQLKERSSAQNASQNGLKNRTAFEKSSEKMTSQDVEPTDIPLYSVPKIPTLPP</sequence>
<organism evidence="2 3">
    <name type="scientific">Blattamonas nauphoetae</name>
    <dbReference type="NCBI Taxonomy" id="2049346"/>
    <lineage>
        <taxon>Eukaryota</taxon>
        <taxon>Metamonada</taxon>
        <taxon>Preaxostyla</taxon>
        <taxon>Oxymonadida</taxon>
        <taxon>Blattamonas</taxon>
    </lineage>
</organism>
<feature type="region of interest" description="Disordered" evidence="1">
    <location>
        <begin position="242"/>
        <end position="325"/>
    </location>
</feature>
<feature type="compositionally biased region" description="Polar residues" evidence="1">
    <location>
        <begin position="202"/>
        <end position="219"/>
    </location>
</feature>
<evidence type="ECO:0000313" key="2">
    <source>
        <dbReference type="EMBL" id="KAK2949105.1"/>
    </source>
</evidence>
<gene>
    <name evidence="2" type="ORF">BLNAU_15946</name>
</gene>
<evidence type="ECO:0000313" key="3">
    <source>
        <dbReference type="Proteomes" id="UP001281761"/>
    </source>
</evidence>
<feature type="compositionally biased region" description="Basic and acidic residues" evidence="1">
    <location>
        <begin position="268"/>
        <end position="279"/>
    </location>
</feature>
<keyword evidence="3" id="KW-1185">Reference proteome</keyword>
<reference evidence="2 3" key="1">
    <citation type="journal article" date="2022" name="bioRxiv">
        <title>Genomics of Preaxostyla Flagellates Illuminates Evolutionary Transitions and the Path Towards Mitochondrial Loss.</title>
        <authorList>
            <person name="Novak L.V.F."/>
            <person name="Treitli S.C."/>
            <person name="Pyrih J."/>
            <person name="Halakuc P."/>
            <person name="Pipaliya S.V."/>
            <person name="Vacek V."/>
            <person name="Brzon O."/>
            <person name="Soukal P."/>
            <person name="Eme L."/>
            <person name="Dacks J.B."/>
            <person name="Karnkowska A."/>
            <person name="Elias M."/>
            <person name="Hampl V."/>
        </authorList>
    </citation>
    <scope>NUCLEOTIDE SEQUENCE [LARGE SCALE GENOMIC DNA]</scope>
    <source>
        <strain evidence="2">NAU3</strain>
        <tissue evidence="2">Gut</tissue>
    </source>
</reference>
<protein>
    <submittedName>
        <fullName evidence="2">Uncharacterized protein</fullName>
    </submittedName>
</protein>
<feature type="compositionally biased region" description="Basic and acidic residues" evidence="1">
    <location>
        <begin position="183"/>
        <end position="195"/>
    </location>
</feature>
<feature type="compositionally biased region" description="Low complexity" evidence="1">
    <location>
        <begin position="254"/>
        <end position="264"/>
    </location>
</feature>
<proteinExistence type="predicted"/>
<feature type="compositionally biased region" description="Polar residues" evidence="1">
    <location>
        <begin position="142"/>
        <end position="159"/>
    </location>
</feature>
<feature type="compositionally biased region" description="Low complexity" evidence="1">
    <location>
        <begin position="104"/>
        <end position="115"/>
    </location>
</feature>